<dbReference type="SMART" id="SM00862">
    <property type="entry name" value="Trans_reg_C"/>
    <property type="match status" value="1"/>
</dbReference>
<dbReference type="InterPro" id="IPR016032">
    <property type="entry name" value="Sig_transdc_resp-reg_C-effctor"/>
</dbReference>
<dbReference type="Proteomes" id="UP000550401">
    <property type="component" value="Unassembled WGS sequence"/>
</dbReference>
<sequence>MPSPITYLFDDFRLDRSARELRRGGVPVTVPTRVFDCLLYLIENRERAVGRDELVAALWGRVDVSDAQLGQIVLRARRAIGDDGNDQHYIRTMPKFGYRWLAEVRTLATPAADGADAPSPMPATPPSHEPEPREQAPVEPPRHEAPRRRWFAVVAALLVCAFGFVAWTRWRSPPPPAEAATPGALVRPLDVTATPPQDWLRLGGMDALATRLRAGGLRVPPSEAVLAALHADGAAGDDVHLRAATGVDLLVDGAATVTAQGWHVALHARPAYGEPIAVEADGREALSTLRAAGDRLLVRLGRLAPDEPGPDAALDETLQRANAAMLANQLEVARAILLRAPALVQAEPQLRYRLAQVDFRAGNLDAVAKALTSLLEDEPAAKDPALRAGALTGLGTIHLNRGDYAQSERDFAAAIAEVEAWHRPLELGQAYGGRGAARAAQGRYADALQDLARARIELQQAGDAPGQARLDMVAGELELQRGRIDAAQPALERAAAVFERFNAVNEQLHTLSMLFACRERLLDHAGALVLSDRAWTLRARVRDPQLRMQMLADRIDVLYALGRLAEAGVLVGEAAQEPASRNPESALRIARVRASMAVDDGRWQDAEAIAATALAGERTPDVAALRAWFHAARSRALVALGRGAQAAFDAEAVAGDERSLAWESLAQAVIDAAAGRREAADAAFTRALAHADAGGVADDLVAAVDAYGRWQLALGRDADAQATIGRVSAWADRDYRCALLQVELFHRLHASAPWYGALAQAERLAGERTIPTALRHPPDA</sequence>
<accession>A0A839F3L3</accession>
<proteinExistence type="predicted"/>
<feature type="compositionally biased region" description="Basic and acidic residues" evidence="4">
    <location>
        <begin position="128"/>
        <end position="144"/>
    </location>
</feature>
<dbReference type="PANTHER" id="PTHR47691:SF3">
    <property type="entry name" value="HTH-TYPE TRANSCRIPTIONAL REGULATOR RV0890C-RELATED"/>
    <property type="match status" value="1"/>
</dbReference>
<keyword evidence="3" id="KW-0175">Coiled coil</keyword>
<protein>
    <submittedName>
        <fullName evidence="6">DNA-binding winged helix-turn-helix (WHTH) protein/tetratricopeptide (TPR) repeat protein</fullName>
    </submittedName>
</protein>
<dbReference type="Gene3D" id="1.10.10.10">
    <property type="entry name" value="Winged helix-like DNA-binding domain superfamily/Winged helix DNA-binding domain"/>
    <property type="match status" value="1"/>
</dbReference>
<evidence type="ECO:0000256" key="4">
    <source>
        <dbReference type="SAM" id="MobiDB-lite"/>
    </source>
</evidence>
<dbReference type="InterPro" id="IPR011990">
    <property type="entry name" value="TPR-like_helical_dom_sf"/>
</dbReference>
<keyword evidence="1 2" id="KW-0238">DNA-binding</keyword>
<dbReference type="GO" id="GO:0000160">
    <property type="term" value="P:phosphorelay signal transduction system"/>
    <property type="evidence" value="ECO:0007669"/>
    <property type="project" value="InterPro"/>
</dbReference>
<dbReference type="EMBL" id="JACGXL010000001">
    <property type="protein sequence ID" value="MBA8886894.1"/>
    <property type="molecule type" value="Genomic_DNA"/>
</dbReference>
<dbReference type="RefSeq" id="WP_182529932.1">
    <property type="nucleotide sequence ID" value="NZ_JACGXL010000001.1"/>
</dbReference>
<gene>
    <name evidence="6" type="ORF">FHW12_001085</name>
</gene>
<feature type="DNA-binding region" description="OmpR/PhoB-type" evidence="2">
    <location>
        <begin position="4"/>
        <end position="102"/>
    </location>
</feature>
<keyword evidence="7" id="KW-1185">Reference proteome</keyword>
<dbReference type="SUPFAM" id="SSF48452">
    <property type="entry name" value="TPR-like"/>
    <property type="match status" value="1"/>
</dbReference>
<evidence type="ECO:0000313" key="6">
    <source>
        <dbReference type="EMBL" id="MBA8886894.1"/>
    </source>
</evidence>
<evidence type="ECO:0000259" key="5">
    <source>
        <dbReference type="PROSITE" id="PS51755"/>
    </source>
</evidence>
<evidence type="ECO:0000313" key="7">
    <source>
        <dbReference type="Proteomes" id="UP000550401"/>
    </source>
</evidence>
<dbReference type="InterPro" id="IPR036388">
    <property type="entry name" value="WH-like_DNA-bd_sf"/>
</dbReference>
<dbReference type="Pfam" id="PF00486">
    <property type="entry name" value="Trans_reg_C"/>
    <property type="match status" value="1"/>
</dbReference>
<feature type="region of interest" description="Disordered" evidence="4">
    <location>
        <begin position="111"/>
        <end position="144"/>
    </location>
</feature>
<feature type="coiled-coil region" evidence="3">
    <location>
        <begin position="437"/>
        <end position="464"/>
    </location>
</feature>
<dbReference type="GO" id="GO:0003677">
    <property type="term" value="F:DNA binding"/>
    <property type="evidence" value="ECO:0007669"/>
    <property type="project" value="UniProtKB-UniRule"/>
</dbReference>
<dbReference type="SUPFAM" id="SSF46894">
    <property type="entry name" value="C-terminal effector domain of the bipartite response regulators"/>
    <property type="match status" value="1"/>
</dbReference>
<name>A0A839F3L3_9GAMM</name>
<organism evidence="6 7">
    <name type="scientific">Dokdonella fugitiva</name>
    <dbReference type="NCBI Taxonomy" id="328517"/>
    <lineage>
        <taxon>Bacteria</taxon>
        <taxon>Pseudomonadati</taxon>
        <taxon>Pseudomonadota</taxon>
        <taxon>Gammaproteobacteria</taxon>
        <taxon>Lysobacterales</taxon>
        <taxon>Rhodanobacteraceae</taxon>
        <taxon>Dokdonella</taxon>
    </lineage>
</organism>
<feature type="domain" description="OmpR/PhoB-type" evidence="5">
    <location>
        <begin position="4"/>
        <end position="102"/>
    </location>
</feature>
<comment type="caution">
    <text evidence="6">The sequence shown here is derived from an EMBL/GenBank/DDBJ whole genome shotgun (WGS) entry which is preliminary data.</text>
</comment>
<evidence type="ECO:0000256" key="3">
    <source>
        <dbReference type="SAM" id="Coils"/>
    </source>
</evidence>
<evidence type="ECO:0000256" key="2">
    <source>
        <dbReference type="PROSITE-ProRule" id="PRU01091"/>
    </source>
</evidence>
<dbReference type="CDD" id="cd00383">
    <property type="entry name" value="trans_reg_C"/>
    <property type="match status" value="1"/>
</dbReference>
<reference evidence="6 7" key="1">
    <citation type="submission" date="2020-07" db="EMBL/GenBank/DDBJ databases">
        <title>Genomic Encyclopedia of Type Strains, Phase IV (KMG-V): Genome sequencing to study the core and pangenomes of soil and plant-associated prokaryotes.</title>
        <authorList>
            <person name="Whitman W."/>
        </authorList>
    </citation>
    <scope>NUCLEOTIDE SEQUENCE [LARGE SCALE GENOMIC DNA]</scope>
    <source>
        <strain evidence="6 7">RH2WT43</strain>
    </source>
</reference>
<dbReference type="AlphaFoldDB" id="A0A839F3L3"/>
<dbReference type="PANTHER" id="PTHR47691">
    <property type="entry name" value="REGULATOR-RELATED"/>
    <property type="match status" value="1"/>
</dbReference>
<dbReference type="InterPro" id="IPR001867">
    <property type="entry name" value="OmpR/PhoB-type_DNA-bd"/>
</dbReference>
<dbReference type="PROSITE" id="PS51755">
    <property type="entry name" value="OMPR_PHOB"/>
    <property type="match status" value="1"/>
</dbReference>
<dbReference type="GO" id="GO:0006355">
    <property type="term" value="P:regulation of DNA-templated transcription"/>
    <property type="evidence" value="ECO:0007669"/>
    <property type="project" value="InterPro"/>
</dbReference>
<dbReference type="Gene3D" id="1.25.40.10">
    <property type="entry name" value="Tetratricopeptide repeat domain"/>
    <property type="match status" value="1"/>
</dbReference>
<evidence type="ECO:0000256" key="1">
    <source>
        <dbReference type="ARBA" id="ARBA00023125"/>
    </source>
</evidence>